<evidence type="ECO:0000256" key="1">
    <source>
        <dbReference type="ARBA" id="ARBA00022917"/>
    </source>
</evidence>
<feature type="domain" description="YbaK/aminoacyl-tRNA synthetase-associated" evidence="2">
    <location>
        <begin position="27"/>
        <end position="141"/>
    </location>
</feature>
<dbReference type="Pfam" id="PF04073">
    <property type="entry name" value="tRNA_edit"/>
    <property type="match status" value="1"/>
</dbReference>
<reference evidence="3" key="1">
    <citation type="journal article" date="2014" name="Appl. Environ. Microbiol.">
        <title>Detection and genomic characterization of motility in Lactobacillus curvatus: confirmation of motility in a species outside the Lactobacillus salivarius clade.</title>
        <authorList>
            <person name="Cousin F.J."/>
            <person name="Lynch S.M."/>
            <person name="Harris H.M."/>
            <person name="McCann A."/>
            <person name="Lynch D.B."/>
            <person name="Neville B.A."/>
            <person name="Irisawa T."/>
            <person name="Okada S."/>
            <person name="Endo A."/>
            <person name="O'Toole P.W."/>
        </authorList>
    </citation>
    <scope>NUCLEOTIDE SEQUENCE</scope>
    <source>
        <strain evidence="3">DSM 19910</strain>
    </source>
</reference>
<dbReference type="CDD" id="cd04333">
    <property type="entry name" value="ProX_deacylase"/>
    <property type="match status" value="1"/>
</dbReference>
<dbReference type="EMBL" id="KM886862">
    <property type="protein sequence ID" value="AJA33849.1"/>
    <property type="molecule type" value="Genomic_DNA"/>
</dbReference>
<evidence type="ECO:0000313" key="3">
    <source>
        <dbReference type="EMBL" id="AJA33849.1"/>
    </source>
</evidence>
<dbReference type="SUPFAM" id="SSF55826">
    <property type="entry name" value="YbaK/ProRS associated domain"/>
    <property type="match status" value="1"/>
</dbReference>
<dbReference type="PANTHER" id="PTHR30411">
    <property type="entry name" value="CYTOPLASMIC PROTEIN"/>
    <property type="match status" value="1"/>
</dbReference>
<organism evidence="3">
    <name type="scientific">Liquorilactobacillus capillatus</name>
    <dbReference type="NCBI Taxonomy" id="480931"/>
    <lineage>
        <taxon>Bacteria</taxon>
        <taxon>Bacillati</taxon>
        <taxon>Bacillota</taxon>
        <taxon>Bacilli</taxon>
        <taxon>Lactobacillales</taxon>
        <taxon>Lactobacillaceae</taxon>
        <taxon>Liquorilactobacillus</taxon>
    </lineage>
</organism>
<proteinExistence type="predicted"/>
<keyword evidence="1" id="KW-0648">Protein biosynthesis</keyword>
<evidence type="ECO:0000259" key="2">
    <source>
        <dbReference type="Pfam" id="PF04073"/>
    </source>
</evidence>
<dbReference type="GO" id="GO:0002161">
    <property type="term" value="F:aminoacyl-tRNA deacylase activity"/>
    <property type="evidence" value="ECO:0007669"/>
    <property type="project" value="InterPro"/>
</dbReference>
<dbReference type="AlphaFoldDB" id="A0A0A7RH02"/>
<dbReference type="PANTHER" id="PTHR30411:SF1">
    <property type="entry name" value="CYTOPLASMIC PROTEIN"/>
    <property type="match status" value="1"/>
</dbReference>
<dbReference type="GO" id="GO:0006412">
    <property type="term" value="P:translation"/>
    <property type="evidence" value="ECO:0007669"/>
    <property type="project" value="UniProtKB-KW"/>
</dbReference>
<sequence length="159" mass="17753">MSIENVRQYFKQFGLADRVVEHDHIGDTVAHAAQVLNCEERQIVKAMTFMVDDQPILIAMAGDAKVDNHKFKATFHSRAKMIPFDQVESLIGHIPGAVTPFAVNPGVKIYLDASLKRFKTVYTAGGSLNSTIKLSLGELEKYTKLTDWVDVGKGWFINE</sequence>
<dbReference type="Gene3D" id="3.90.960.10">
    <property type="entry name" value="YbaK/aminoacyl-tRNA synthetase-associated domain"/>
    <property type="match status" value="1"/>
</dbReference>
<dbReference type="InterPro" id="IPR036754">
    <property type="entry name" value="YbaK/aa-tRNA-synt-asso_dom_sf"/>
</dbReference>
<accession>A0A0A7RH02</accession>
<dbReference type="InterPro" id="IPR007214">
    <property type="entry name" value="YbaK/aa-tRNA-synth-assoc-dom"/>
</dbReference>
<name>A0A0A7RH02_9LACO</name>
<protein>
    <recommendedName>
        <fullName evidence="2">YbaK/aminoacyl-tRNA synthetase-associated domain-containing protein</fullName>
    </recommendedName>
</protein>